<accession>A0AAD3D381</accession>
<dbReference type="GO" id="GO:0006310">
    <property type="term" value="P:DNA recombination"/>
    <property type="evidence" value="ECO:0007669"/>
    <property type="project" value="UniProtKB-KW"/>
</dbReference>
<evidence type="ECO:0000313" key="8">
    <source>
        <dbReference type="EMBL" id="GFH55956.1"/>
    </source>
</evidence>
<reference evidence="8" key="1">
    <citation type="submission" date="2020-02" db="EMBL/GenBank/DDBJ databases">
        <authorList>
            <person name="Hongo Y."/>
            <person name="Kimura K."/>
            <person name="Takaki Y."/>
            <person name="Tomaru Y."/>
        </authorList>
    </citation>
    <scope>NUCLEOTIDE SEQUENCE</scope>
    <source>
        <strain evidence="8">NIES-3715</strain>
    </source>
</reference>
<dbReference type="GO" id="GO:0016926">
    <property type="term" value="P:protein desumoylation"/>
    <property type="evidence" value="ECO:0007669"/>
    <property type="project" value="TreeGrafter"/>
</dbReference>
<dbReference type="GO" id="GO:0003677">
    <property type="term" value="F:DNA binding"/>
    <property type="evidence" value="ECO:0007669"/>
    <property type="project" value="InterPro"/>
</dbReference>
<evidence type="ECO:0000256" key="6">
    <source>
        <dbReference type="SAM" id="Coils"/>
    </source>
</evidence>
<keyword evidence="10" id="KW-1185">Reference proteome</keyword>
<dbReference type="InterPro" id="IPR003653">
    <property type="entry name" value="Peptidase_C48_C"/>
</dbReference>
<keyword evidence="6" id="KW-0175">Coiled coil</keyword>
<evidence type="ECO:0000256" key="1">
    <source>
        <dbReference type="ARBA" id="ARBA00005234"/>
    </source>
</evidence>
<dbReference type="SUPFAM" id="SSF56349">
    <property type="entry name" value="DNA breaking-rejoining enzymes"/>
    <property type="match status" value="1"/>
</dbReference>
<evidence type="ECO:0000256" key="2">
    <source>
        <dbReference type="ARBA" id="ARBA00022670"/>
    </source>
</evidence>
<keyword evidence="2" id="KW-0645">Protease</keyword>
<dbReference type="SUPFAM" id="SSF54001">
    <property type="entry name" value="Cysteine proteinases"/>
    <property type="match status" value="1"/>
</dbReference>
<dbReference type="Pfam" id="PF02902">
    <property type="entry name" value="Peptidase_C48"/>
    <property type="match status" value="1"/>
</dbReference>
<dbReference type="Proteomes" id="UP001054902">
    <property type="component" value="Unassembled WGS sequence"/>
</dbReference>
<dbReference type="PANTHER" id="PTHR12606">
    <property type="entry name" value="SENTRIN/SUMO-SPECIFIC PROTEASE"/>
    <property type="match status" value="1"/>
</dbReference>
<sequence length="1153" mass="132315">MKHGIKDPTVNLRLPVEQVASNFVAPSSKSTYNGRQVLFIMWLFDTDQSKLNIDSDTLNLWAESDHNDNIEFQTQLTAYNVRMEKWNKQQQSIPVKGRKLKTEPSHPTKTRSRLRKVVKEELNKMQRGSEDSDYRCPVKLVGDGAINYRTIENYMSQKFNPTYVSKSSAVQYLRENSLSTEIPAEYINEGGQVRVQIQQSPEAYNGIRSAIVHMYNQCRVEMPADMKKDLSIFIAGIDRTGANQAQKLGLKIGHGKKPMSFEAYEMIAKHLFQSGDPQDVFAHLFLVLDWSLMKRAENCVNAKINHIYWNNDCLVFEFAKEKGKQKGDCFGPWHVYANPQKPHICPVLAFAKYIASFPEVLEEGHSLFEGSGQYRRYNDRFLHVLAELEAQLSNIGFEKGDLGTHSCRKGVGTMIAAGCTVSPPIVALCVRAGWALGGVKDKYLFRENAGDQYVGRCASGLNQLDKSFAISPPYFDFSKLSYEDAEKRKKEIDIFLNERLPVSCVHAKTKHVLKMLFATLMYHYDTLTTMLHQRNPVRASAFFQNVPIEIRELAATAYPWDRTSDTPVLTGIPPHVLAMAEMEKLKLEVQSLKETLLSGIREELDCRGFYSNEINQHRIEELFENQADAISRSILERINVSEDYIKQSAAENKAEKDALATFIDETIEATDNDSNTFHMETNELESQHMLKKRKFTIGFHHGQLNPLPPNYEFPSMSCASLVRNWFIGDSERNVPPFGTLDSHMVKHIGIYSKKNPEQRLKRPSGAADLSMMKSFMTVVERIAKENKIWKKKNERWNLDSVNKLWLKVGPIIFTKFGIDKSNRPTQDSWKTAYNKMSKADAFKNIRNKKRKKEQTSTMVSSFVSMPKQPITSTLTAATVTQEEDIIEALPQPLQLYVLSENDRKRIRDALYSPGEDLKVIAEINGNKVTKRSIRTLHAGQWLNDEIILFFMFLILQRDYCFHLRDSTRKRIHFFHTHFFTKLFNTPDTPSKEISTTEYNYENVKRWSRGAPQQDIFSLDKLFLPVNVNESHWTLIVVFMQQKVIKYYDSLSGDGRLYCEATLRYLKDEYMTTKGRTLDAEEWEIVGFTNDVPIQPNGYDCGVFVCFFADLISLDRPLNSIRKDEIVSRGRDRIALSILNEVPATFDTATFDNL</sequence>
<dbReference type="InterPro" id="IPR013762">
    <property type="entry name" value="Integrase-like_cat_sf"/>
</dbReference>
<proteinExistence type="inferred from homology"/>
<dbReference type="GO" id="GO:0016929">
    <property type="term" value="F:deSUMOylase activity"/>
    <property type="evidence" value="ECO:0007669"/>
    <property type="project" value="TreeGrafter"/>
</dbReference>
<dbReference type="Gene3D" id="1.10.443.10">
    <property type="entry name" value="Intergrase catalytic core"/>
    <property type="match status" value="1"/>
</dbReference>
<comment type="caution">
    <text evidence="8">The sequence shown here is derived from an EMBL/GenBank/DDBJ whole genome shotgun (WGS) entry which is preliminary data.</text>
</comment>
<keyword evidence="3" id="KW-0378">Hydrolase</keyword>
<evidence type="ECO:0000256" key="5">
    <source>
        <dbReference type="ARBA" id="ARBA00023172"/>
    </source>
</evidence>
<reference evidence="8 10" key="2">
    <citation type="journal article" date="2021" name="Sci. Rep.">
        <title>The genome of the diatom Chaetoceros tenuissimus carries an ancient integrated fragment of an extant virus.</title>
        <authorList>
            <person name="Hongo Y."/>
            <person name="Kimura K."/>
            <person name="Takaki Y."/>
            <person name="Yoshida Y."/>
            <person name="Baba S."/>
            <person name="Kobayashi G."/>
            <person name="Nagasaki K."/>
            <person name="Hano T."/>
            <person name="Tomaru Y."/>
        </authorList>
    </citation>
    <scope>NUCLEOTIDE SEQUENCE [LARGE SCALE GENOMIC DNA]</scope>
    <source>
        <strain evidence="8 10">NIES-3715</strain>
    </source>
</reference>
<evidence type="ECO:0000256" key="3">
    <source>
        <dbReference type="ARBA" id="ARBA00022801"/>
    </source>
</evidence>
<evidence type="ECO:0000256" key="4">
    <source>
        <dbReference type="ARBA" id="ARBA00022807"/>
    </source>
</evidence>
<gene>
    <name evidence="8" type="ORF">CTEN210_12432</name>
    <name evidence="9" type="ORF">CTEN210_12433</name>
</gene>
<protein>
    <recommendedName>
        <fullName evidence="7">Ubiquitin-like protease family profile domain-containing protein</fullName>
    </recommendedName>
</protein>
<evidence type="ECO:0000313" key="10">
    <source>
        <dbReference type="Proteomes" id="UP001054902"/>
    </source>
</evidence>
<dbReference type="PANTHER" id="PTHR12606:SF1">
    <property type="entry name" value="UBIQUITIN-LIKE-SPECIFIC PROTEASE 1A"/>
    <property type="match status" value="1"/>
</dbReference>
<dbReference type="GO" id="GO:0015074">
    <property type="term" value="P:DNA integration"/>
    <property type="evidence" value="ECO:0007669"/>
    <property type="project" value="InterPro"/>
</dbReference>
<name>A0AAD3D381_9STRA</name>
<evidence type="ECO:0000259" key="7">
    <source>
        <dbReference type="PROSITE" id="PS50600"/>
    </source>
</evidence>
<organism evidence="8 10">
    <name type="scientific">Chaetoceros tenuissimus</name>
    <dbReference type="NCBI Taxonomy" id="426638"/>
    <lineage>
        <taxon>Eukaryota</taxon>
        <taxon>Sar</taxon>
        <taxon>Stramenopiles</taxon>
        <taxon>Ochrophyta</taxon>
        <taxon>Bacillariophyta</taxon>
        <taxon>Coscinodiscophyceae</taxon>
        <taxon>Chaetocerotophycidae</taxon>
        <taxon>Chaetocerotales</taxon>
        <taxon>Chaetocerotaceae</taxon>
        <taxon>Chaetoceros</taxon>
    </lineage>
</organism>
<dbReference type="PROSITE" id="PS50600">
    <property type="entry name" value="ULP_PROTEASE"/>
    <property type="match status" value="1"/>
</dbReference>
<dbReference type="InterPro" id="IPR038765">
    <property type="entry name" value="Papain-like_cys_pep_sf"/>
</dbReference>
<keyword evidence="4" id="KW-0788">Thiol protease</keyword>
<dbReference type="Gene3D" id="3.40.395.10">
    <property type="entry name" value="Adenoviral Proteinase, Chain A"/>
    <property type="match status" value="1"/>
</dbReference>
<comment type="similarity">
    <text evidence="1">Belongs to the peptidase C48 family.</text>
</comment>
<evidence type="ECO:0000313" key="9">
    <source>
        <dbReference type="EMBL" id="GFH55957.1"/>
    </source>
</evidence>
<dbReference type="InterPro" id="IPR011010">
    <property type="entry name" value="DNA_brk_join_enz"/>
</dbReference>
<keyword evidence="5" id="KW-0233">DNA recombination</keyword>
<feature type="domain" description="Ubiquitin-like protease family profile" evidence="7">
    <location>
        <begin position="926"/>
        <end position="1111"/>
    </location>
</feature>
<dbReference type="EMBL" id="BLLK01000051">
    <property type="protein sequence ID" value="GFH55957.1"/>
    <property type="molecule type" value="Genomic_DNA"/>
</dbReference>
<dbReference type="EMBL" id="BLLK01000051">
    <property type="protein sequence ID" value="GFH55956.1"/>
    <property type="molecule type" value="Genomic_DNA"/>
</dbReference>
<dbReference type="GO" id="GO:0006508">
    <property type="term" value="P:proteolysis"/>
    <property type="evidence" value="ECO:0007669"/>
    <property type="project" value="UniProtKB-KW"/>
</dbReference>
<feature type="coiled-coil region" evidence="6">
    <location>
        <begin position="575"/>
        <end position="602"/>
    </location>
</feature>
<dbReference type="AlphaFoldDB" id="A0AAD3D381"/>
<dbReference type="GO" id="GO:0005634">
    <property type="term" value="C:nucleus"/>
    <property type="evidence" value="ECO:0007669"/>
    <property type="project" value="TreeGrafter"/>
</dbReference>